<feature type="compositionally biased region" description="Basic and acidic residues" evidence="5">
    <location>
        <begin position="104"/>
        <end position="131"/>
    </location>
</feature>
<keyword evidence="7" id="KW-1185">Reference proteome</keyword>
<dbReference type="Proteomes" id="UP000277580">
    <property type="component" value="Unassembled WGS sequence"/>
</dbReference>
<dbReference type="STRING" id="1392247.A0A3N4KTC4"/>
<feature type="compositionally biased region" description="Basic and acidic residues" evidence="5">
    <location>
        <begin position="48"/>
        <end position="66"/>
    </location>
</feature>
<evidence type="ECO:0000313" key="6">
    <source>
        <dbReference type="EMBL" id="RPB12552.1"/>
    </source>
</evidence>
<evidence type="ECO:0000256" key="3">
    <source>
        <dbReference type="ARBA" id="ARBA00044493"/>
    </source>
</evidence>
<dbReference type="GO" id="GO:0031930">
    <property type="term" value="P:mitochondria-nucleus signaling pathway"/>
    <property type="evidence" value="ECO:0007669"/>
    <property type="project" value="TreeGrafter"/>
</dbReference>
<feature type="region of interest" description="Disordered" evidence="5">
    <location>
        <begin position="32"/>
        <end position="148"/>
    </location>
</feature>
<protein>
    <recommendedName>
        <fullName evidence="8">Pentatricopeptide repeat protein</fullName>
    </recommendedName>
</protein>
<evidence type="ECO:0000256" key="4">
    <source>
        <dbReference type="ARBA" id="ARBA00044511"/>
    </source>
</evidence>
<evidence type="ECO:0008006" key="8">
    <source>
        <dbReference type="Google" id="ProtNLM"/>
    </source>
</evidence>
<evidence type="ECO:0000256" key="2">
    <source>
        <dbReference type="ARBA" id="ARBA00022737"/>
    </source>
</evidence>
<sequence>MLNSTASRAIAPTTARLQLRLSTLRLSTRYYAKPSYQPAPRRYNGGDTPREGRGDSYRGYNEHQPDSHSSGYNSPNGRRERRTNIRRDGREYTSDGYKLPRVGRNTEYEDRKYNQRQDTRERQPASSKDGETDWLAPRKKKSNKAEDTIIPQLTQDELRSIFSQELFVFRCDLNATQITSAMFSYPQLRDVGILTSHDVSNLARQLHTHYRLDRVDKEVLPHVKTLITDIQNGKVPGNPLASVHILSCLKEMEEFDLANDFWKWLEPQNEDHTDARVYGAAIECLAYQGTALDVMEDLYTEALERYSDSTVATVARDTGKGTRIMLFQGIITARLLHGDWEAAYEGFDICIRLYPTLTPPRIYELIIYERSVKEAYIAFLMACRAGTPPKPTVLTPLLKQLWSETGDVRAMIRALYAFVGSGGKTSFQHLNSLIGGVFGTIGQVPKNARSGEEWDEVYANAMTFTRNLISAFAKAGVQPSLSTFNTIITLGGKLERMDLVYGGLKELASAGMEPNIITYRIILNAFGELKEAESVRQSWADLCSAKAELGTPFDFKDTMALIKV</sequence>
<keyword evidence="2" id="KW-0677">Repeat</keyword>
<evidence type="ECO:0000256" key="5">
    <source>
        <dbReference type="SAM" id="MobiDB-lite"/>
    </source>
</evidence>
<comment type="function">
    <text evidence="3">Regulates mitochondrial small subunit maturation by controlling 15S rRNA 5'-end processing. Localizes to the 5' precursor of the 15S rRNA in a position that is subsequently occupied by mS47 in the mature yeast mtSSU. Uses structure and sequence-specific RNA recognition, binding to a single-stranded region of the precursor and specifically recognizing bases -6 to -1. The exchange of Ccm1 for mS47 is coupled to the irreversible removal of precursor rRNA that is accompanied by conformational changes of the mitoribosomal proteins uS5m and mS26. These conformational changes signal completion of 5'-end rRNA processing through protection of the mature 5'-end of the 15S rRNA and stabilization of mS47. The removal of the 5' precursor together with the dissociation of Ccm1 may be catalyzed by the 5'-3' exoribonuclease Pet127. Involved in the specific removal of group I introns in mitochondrial encoded transcripts.</text>
</comment>
<dbReference type="InParanoid" id="A0A3N4KTC4"/>
<dbReference type="Gene3D" id="1.25.40.10">
    <property type="entry name" value="Tetratricopeptide repeat domain"/>
    <property type="match status" value="1"/>
</dbReference>
<evidence type="ECO:0000313" key="7">
    <source>
        <dbReference type="Proteomes" id="UP000277580"/>
    </source>
</evidence>
<dbReference type="InterPro" id="IPR011990">
    <property type="entry name" value="TPR-like_helical_dom_sf"/>
</dbReference>
<dbReference type="PANTHER" id="PTHR47936:SF1">
    <property type="entry name" value="PENTATRICOPEPTIDE REPEAT-CONTAINING PROTEIN GUN1, CHLOROPLASTIC"/>
    <property type="match status" value="1"/>
</dbReference>
<organism evidence="6 7">
    <name type="scientific">Morchella conica CCBAS932</name>
    <dbReference type="NCBI Taxonomy" id="1392247"/>
    <lineage>
        <taxon>Eukaryota</taxon>
        <taxon>Fungi</taxon>
        <taxon>Dikarya</taxon>
        <taxon>Ascomycota</taxon>
        <taxon>Pezizomycotina</taxon>
        <taxon>Pezizomycetes</taxon>
        <taxon>Pezizales</taxon>
        <taxon>Morchellaceae</taxon>
        <taxon>Morchella</taxon>
    </lineage>
</organism>
<accession>A0A3N4KTC4</accession>
<name>A0A3N4KTC4_9PEZI</name>
<dbReference type="EMBL" id="ML119128">
    <property type="protein sequence ID" value="RPB12552.1"/>
    <property type="molecule type" value="Genomic_DNA"/>
</dbReference>
<gene>
    <name evidence="6" type="ORF">P167DRAFT_487628</name>
</gene>
<proteinExistence type="inferred from homology"/>
<dbReference type="OrthoDB" id="185373at2759"/>
<evidence type="ECO:0000256" key="1">
    <source>
        <dbReference type="ARBA" id="ARBA00006192"/>
    </source>
</evidence>
<feature type="compositionally biased region" description="Polar residues" evidence="5">
    <location>
        <begin position="67"/>
        <end position="76"/>
    </location>
</feature>
<dbReference type="PANTHER" id="PTHR47936">
    <property type="entry name" value="PPR_LONG DOMAIN-CONTAINING PROTEIN"/>
    <property type="match status" value="1"/>
</dbReference>
<comment type="similarity">
    <text evidence="1">Belongs to the CCM1 family.</text>
</comment>
<comment type="subunit">
    <text evidence="4">Binds to mitochondrial small subunit 15S rRNA.</text>
</comment>
<dbReference type="AlphaFoldDB" id="A0A3N4KTC4"/>
<feature type="compositionally biased region" description="Basic and acidic residues" evidence="5">
    <location>
        <begin position="82"/>
        <end position="93"/>
    </location>
</feature>
<reference evidence="6 7" key="1">
    <citation type="journal article" date="2018" name="Nat. Ecol. Evol.">
        <title>Pezizomycetes genomes reveal the molecular basis of ectomycorrhizal truffle lifestyle.</title>
        <authorList>
            <person name="Murat C."/>
            <person name="Payen T."/>
            <person name="Noel B."/>
            <person name="Kuo A."/>
            <person name="Morin E."/>
            <person name="Chen J."/>
            <person name="Kohler A."/>
            <person name="Krizsan K."/>
            <person name="Balestrini R."/>
            <person name="Da Silva C."/>
            <person name="Montanini B."/>
            <person name="Hainaut M."/>
            <person name="Levati E."/>
            <person name="Barry K.W."/>
            <person name="Belfiori B."/>
            <person name="Cichocki N."/>
            <person name="Clum A."/>
            <person name="Dockter R.B."/>
            <person name="Fauchery L."/>
            <person name="Guy J."/>
            <person name="Iotti M."/>
            <person name="Le Tacon F."/>
            <person name="Lindquist E.A."/>
            <person name="Lipzen A."/>
            <person name="Malagnac F."/>
            <person name="Mello A."/>
            <person name="Molinier V."/>
            <person name="Miyauchi S."/>
            <person name="Poulain J."/>
            <person name="Riccioni C."/>
            <person name="Rubini A."/>
            <person name="Sitrit Y."/>
            <person name="Splivallo R."/>
            <person name="Traeger S."/>
            <person name="Wang M."/>
            <person name="Zifcakova L."/>
            <person name="Wipf D."/>
            <person name="Zambonelli A."/>
            <person name="Paolocci F."/>
            <person name="Nowrousian M."/>
            <person name="Ottonello S."/>
            <person name="Baldrian P."/>
            <person name="Spatafora J.W."/>
            <person name="Henrissat B."/>
            <person name="Nagy L.G."/>
            <person name="Aury J.M."/>
            <person name="Wincker P."/>
            <person name="Grigoriev I.V."/>
            <person name="Bonfante P."/>
            <person name="Martin F.M."/>
        </authorList>
    </citation>
    <scope>NUCLEOTIDE SEQUENCE [LARGE SCALE GENOMIC DNA]</scope>
    <source>
        <strain evidence="6 7">CCBAS932</strain>
    </source>
</reference>